<dbReference type="InterPro" id="IPR014721">
    <property type="entry name" value="Ribsml_uS5_D2-typ_fold_subgr"/>
</dbReference>
<evidence type="ECO:0000313" key="2">
    <source>
        <dbReference type="EMBL" id="GIE97730.1"/>
    </source>
</evidence>
<dbReference type="Gene3D" id="2.130.10.10">
    <property type="entry name" value="YVTN repeat-like/Quinoprotein amine dehydrogenase"/>
    <property type="match status" value="3"/>
</dbReference>
<gene>
    <name evidence="2" type="ORF">Ari01nite_51950</name>
</gene>
<dbReference type="RefSeq" id="WP_203784763.1">
    <property type="nucleotide sequence ID" value="NZ_BOMV01000057.1"/>
</dbReference>
<dbReference type="PANTHER" id="PTHR19879">
    <property type="entry name" value="TRANSCRIPTION INITIATION FACTOR TFIID"/>
    <property type="match status" value="1"/>
</dbReference>
<protein>
    <submittedName>
        <fullName evidence="2">Uncharacterized protein</fullName>
    </submittedName>
</protein>
<sequence length="1100" mass="115950">MPPAEPTAADRYALCSRLMFGPGTWFELCRAAAGSPAATAGLLARLAPDGDAALALATRSAWPGQSRLRPPSTPDTGPALSAARAAGDLLSLLSGIPPDADRRLRAAAGHWRRANVLPTLPLTGAGIEAPRAGAVARRLAVLTDDAAARDRSAYGILCLVLLGLTDAWPGRRREAELPVLFDRRSSGAHGMLRLTLLDGGPPGLYPDPRRMLFLAADTRFAEALDVAWRTGPLHDHCVVWTLTTDGLPCDEVAGGSLGAAFGVALADLARRPPPALRLRNLDRRCAITAELHPDRGLRPVGGLRNKLDEAVRQGLRAILATPTDRDTLPEPLLRDARVRFAADLTAAVRLSRTRINPVFAALVAVLMLATGGAVAAVRESRTAHQRQVAAGLLPAAATLRPADPTNALLLQALALRLGAPGARAALTRALLTNRYAGALTERDDTPCGGRQAWSPDGTRVVTRLNDTVRVWDTARRTVDRTIEVPGRVEGCAFAPDGRTIALAVDDRLTLVSADRATATGIPAHHVQFAPDGLLATLMPDRPMRFWSLADPDRPRALGTLAVTRRDVSGTPPRPPLAFSADSRTMVVAANGRVVLADLTRPEQPRITGTIEISASSVALAPDGTLAIGRTDGIVELWSVRDNAVPHRTQALRPPGPVGLGADSVAFTPNGRHLVTATGGGSEIWQLGDGTPRSLRQLVLSNHQVTGADLAPDGTVALVTDGSGPPSFWRLSDHTVPSALATLPLPLTNINGLAFRPEGSHLLVTAVVGPSLWEVRDQHDPRRTGPAGSGPSGSDAHWPAVFDAGARRYAATDDQGGVGVWSVTPDGRVERTASLPRTGPEELQPLALSPDGTLLVVRAAEPDSSAFLWDVRHLPRQLATLPSSHPAPAVAFTPDGRTLLTVTAPRAADPTIIWWNLTDPARPARLAQRGVADGESPIVVAADGRRTFVTDGTGPGTTWDTADPAGPALLSRQEPPDGADASQGLLHGNALILAVPGAMNVWDVTDPAAPYRAAQLTTGDGTVYHRHVAMTATGLVAATHTPDLVRSQYTNESVVRLHDFRPILDVLADPVAAACRFAGHDLPAELWDRHAPGIPRRPVCG</sequence>
<dbReference type="AlphaFoldDB" id="A0A919MZ14"/>
<dbReference type="SUPFAM" id="SSF50969">
    <property type="entry name" value="YVTN repeat-like/Quinoprotein amine dehydrogenase"/>
    <property type="match status" value="1"/>
</dbReference>
<name>A0A919MZ14_9ACTN</name>
<dbReference type="Gene3D" id="3.30.230.10">
    <property type="match status" value="1"/>
</dbReference>
<reference evidence="2" key="1">
    <citation type="submission" date="2021-01" db="EMBL/GenBank/DDBJ databases">
        <title>Whole genome shotgun sequence of Actinoplanes rishiriensis NBRC 108556.</title>
        <authorList>
            <person name="Komaki H."/>
            <person name="Tamura T."/>
        </authorList>
    </citation>
    <scope>NUCLEOTIDE SEQUENCE</scope>
    <source>
        <strain evidence="2">NBRC 108556</strain>
    </source>
</reference>
<evidence type="ECO:0000313" key="3">
    <source>
        <dbReference type="Proteomes" id="UP000636960"/>
    </source>
</evidence>
<comment type="caution">
    <text evidence="2">The sequence shown here is derived from an EMBL/GenBank/DDBJ whole genome shotgun (WGS) entry which is preliminary data.</text>
</comment>
<dbReference type="Proteomes" id="UP000636960">
    <property type="component" value="Unassembled WGS sequence"/>
</dbReference>
<feature type="region of interest" description="Disordered" evidence="1">
    <location>
        <begin position="776"/>
        <end position="797"/>
    </location>
</feature>
<dbReference type="SUPFAM" id="SSF82171">
    <property type="entry name" value="DPP6 N-terminal domain-like"/>
    <property type="match status" value="1"/>
</dbReference>
<keyword evidence="3" id="KW-1185">Reference proteome</keyword>
<dbReference type="EMBL" id="BOMV01000057">
    <property type="protein sequence ID" value="GIE97730.1"/>
    <property type="molecule type" value="Genomic_DNA"/>
</dbReference>
<dbReference type="PANTHER" id="PTHR19879:SF9">
    <property type="entry name" value="TRANSCRIPTION INITIATION FACTOR TFIID SUBUNIT 5"/>
    <property type="match status" value="1"/>
</dbReference>
<proteinExistence type="predicted"/>
<evidence type="ECO:0000256" key="1">
    <source>
        <dbReference type="SAM" id="MobiDB-lite"/>
    </source>
</evidence>
<accession>A0A919MZ14</accession>
<dbReference type="InterPro" id="IPR011044">
    <property type="entry name" value="Quino_amine_DH_bsu"/>
</dbReference>
<dbReference type="InterPro" id="IPR015943">
    <property type="entry name" value="WD40/YVTN_repeat-like_dom_sf"/>
</dbReference>
<organism evidence="2 3">
    <name type="scientific">Paractinoplanes rishiriensis</name>
    <dbReference type="NCBI Taxonomy" id="1050105"/>
    <lineage>
        <taxon>Bacteria</taxon>
        <taxon>Bacillati</taxon>
        <taxon>Actinomycetota</taxon>
        <taxon>Actinomycetes</taxon>
        <taxon>Micromonosporales</taxon>
        <taxon>Micromonosporaceae</taxon>
        <taxon>Paractinoplanes</taxon>
    </lineage>
</organism>